<protein>
    <submittedName>
        <fullName evidence="4">T9SS type A sorting domain-containing protein</fullName>
    </submittedName>
</protein>
<keyword evidence="2" id="KW-1015">Disulfide bond</keyword>
<gene>
    <name evidence="4" type="ORF">LG651_06400</name>
</gene>
<dbReference type="InterPro" id="IPR006558">
    <property type="entry name" value="LamG-like"/>
</dbReference>
<proteinExistence type="predicted"/>
<reference evidence="4" key="1">
    <citation type="submission" date="2021-10" db="EMBL/GenBank/DDBJ databases">
        <title>Tamlana sargassums sp. nov., and Tamlana laminarinivorans sp. nov., two new bacteria isolated from the brown alga.</title>
        <authorList>
            <person name="Li J."/>
        </authorList>
    </citation>
    <scope>NUCLEOTIDE SEQUENCE</scope>
    <source>
        <strain evidence="4">62-3</strain>
    </source>
</reference>
<evidence type="ECO:0000313" key="4">
    <source>
        <dbReference type="EMBL" id="MCB4807876.1"/>
    </source>
</evidence>
<keyword evidence="1" id="KW-0732">Signal</keyword>
<dbReference type="Proteomes" id="UP001139286">
    <property type="component" value="Unassembled WGS sequence"/>
</dbReference>
<evidence type="ECO:0000259" key="3">
    <source>
        <dbReference type="SMART" id="SM00560"/>
    </source>
</evidence>
<dbReference type="SUPFAM" id="SSF49899">
    <property type="entry name" value="Concanavalin A-like lectins/glucanases"/>
    <property type="match status" value="1"/>
</dbReference>
<sequence>MKKKTTFLAILCIIIFGWVEAQTLIAHYNFDNSLNDETSTYNLSASSGFTPTFVTGQDGTANGAVTGFASQDFLSTASNFEIDGSEPRTMAAWINANSLPGSGQAIVGLGEQSQYKRWTYGTLGVRSRIEINGKGFNVPSPDFVTGVWYHVAVTFDGTTAKLYVNGELKQTNTTWAVVNTTSAPLKVGNDYNAVSPALSTRGFQGAIDDLRIYTGAANDAFILSLYNNTVLSVNNRNDVSTFKAFPNPVKNRLYFSSNEIASVEIYNLLGAKVIASKVSNGIDMSQLKLGIYLLKCFNSNNEVVGTIKITKN</sequence>
<dbReference type="NCBIfam" id="TIGR04183">
    <property type="entry name" value="Por_Secre_tail"/>
    <property type="match status" value="1"/>
</dbReference>
<dbReference type="AlphaFoldDB" id="A0A9X1L6L3"/>
<dbReference type="Pfam" id="PF18962">
    <property type="entry name" value="Por_Secre_tail"/>
    <property type="match status" value="1"/>
</dbReference>
<comment type="caution">
    <text evidence="4">The sequence shown here is derived from an EMBL/GenBank/DDBJ whole genome shotgun (WGS) entry which is preliminary data.</text>
</comment>
<dbReference type="SMART" id="SM00560">
    <property type="entry name" value="LamGL"/>
    <property type="match status" value="1"/>
</dbReference>
<dbReference type="InterPro" id="IPR013320">
    <property type="entry name" value="ConA-like_dom_sf"/>
</dbReference>
<dbReference type="RefSeq" id="WP_226695301.1">
    <property type="nucleotide sequence ID" value="NZ_JAJAPX010000002.1"/>
</dbReference>
<feature type="domain" description="LamG-like jellyroll fold" evidence="3">
    <location>
        <begin position="89"/>
        <end position="220"/>
    </location>
</feature>
<dbReference type="Pfam" id="PF13385">
    <property type="entry name" value="Laminin_G_3"/>
    <property type="match status" value="1"/>
</dbReference>
<evidence type="ECO:0000256" key="2">
    <source>
        <dbReference type="ARBA" id="ARBA00023157"/>
    </source>
</evidence>
<accession>A0A9X1L6L3</accession>
<name>A0A9X1L6L3_9FLAO</name>
<keyword evidence="5" id="KW-1185">Reference proteome</keyword>
<organism evidence="4 5">
    <name type="scientific">Neotamlana sargassicola</name>
    <dbReference type="NCBI Taxonomy" id="2883125"/>
    <lineage>
        <taxon>Bacteria</taxon>
        <taxon>Pseudomonadati</taxon>
        <taxon>Bacteroidota</taxon>
        <taxon>Flavobacteriia</taxon>
        <taxon>Flavobacteriales</taxon>
        <taxon>Flavobacteriaceae</taxon>
        <taxon>Neotamlana</taxon>
    </lineage>
</organism>
<dbReference type="InterPro" id="IPR026444">
    <property type="entry name" value="Secre_tail"/>
</dbReference>
<evidence type="ECO:0000256" key="1">
    <source>
        <dbReference type="ARBA" id="ARBA00022729"/>
    </source>
</evidence>
<dbReference type="Gene3D" id="2.60.120.200">
    <property type="match status" value="1"/>
</dbReference>
<dbReference type="EMBL" id="JAJAPX010000002">
    <property type="protein sequence ID" value="MCB4807876.1"/>
    <property type="molecule type" value="Genomic_DNA"/>
</dbReference>
<dbReference type="GO" id="GO:0005975">
    <property type="term" value="P:carbohydrate metabolic process"/>
    <property type="evidence" value="ECO:0007669"/>
    <property type="project" value="UniProtKB-ARBA"/>
</dbReference>
<dbReference type="GO" id="GO:0004553">
    <property type="term" value="F:hydrolase activity, hydrolyzing O-glycosyl compounds"/>
    <property type="evidence" value="ECO:0007669"/>
    <property type="project" value="UniProtKB-ARBA"/>
</dbReference>
<evidence type="ECO:0000313" key="5">
    <source>
        <dbReference type="Proteomes" id="UP001139286"/>
    </source>
</evidence>